<comment type="caution">
    <text evidence="3">The sequence shown here is derived from an EMBL/GenBank/DDBJ whole genome shotgun (WGS) entry which is preliminary data.</text>
</comment>
<keyword evidence="4" id="KW-1185">Reference proteome</keyword>
<evidence type="ECO:0000313" key="4">
    <source>
        <dbReference type="Proteomes" id="UP001634393"/>
    </source>
</evidence>
<sequence length="119" mass="13127">MSALVVDDDKVVRRMHGKLLTQLGFETNAVENGQEAVDLFTSGESYDFVFMDMEMPIMDGTEATQKLREMGVKSTIVGVTSCNQEAEKQAFVEAGLYACLEKPLTRDAISSLLEQVAKK</sequence>
<dbReference type="InterPro" id="IPR011006">
    <property type="entry name" value="CheY-like_superfamily"/>
</dbReference>
<dbReference type="AlphaFoldDB" id="A0ABD3TAY7"/>
<dbReference type="PROSITE" id="PS50110">
    <property type="entry name" value="RESPONSE_REGULATORY"/>
    <property type="match status" value="1"/>
</dbReference>
<accession>A0ABD3TAY7</accession>
<dbReference type="InterPro" id="IPR052048">
    <property type="entry name" value="ST_Response_Regulator"/>
</dbReference>
<dbReference type="PANTHER" id="PTHR43228">
    <property type="entry name" value="TWO-COMPONENT RESPONSE REGULATOR"/>
    <property type="match status" value="1"/>
</dbReference>
<reference evidence="3 4" key="1">
    <citation type="submission" date="2024-12" db="EMBL/GenBank/DDBJ databases">
        <title>The unique morphological basis and parallel evolutionary history of personate flowers in Penstemon.</title>
        <authorList>
            <person name="Depatie T.H."/>
            <person name="Wessinger C.A."/>
        </authorList>
    </citation>
    <scope>NUCLEOTIDE SEQUENCE [LARGE SCALE GENOMIC DNA]</scope>
    <source>
        <strain evidence="3">WTNN_2</strain>
        <tissue evidence="3">Leaf</tissue>
    </source>
</reference>
<dbReference type="Pfam" id="PF00072">
    <property type="entry name" value="Response_reg"/>
    <property type="match status" value="1"/>
</dbReference>
<evidence type="ECO:0000313" key="3">
    <source>
        <dbReference type="EMBL" id="KAL3833695.1"/>
    </source>
</evidence>
<evidence type="ECO:0000256" key="1">
    <source>
        <dbReference type="PROSITE-ProRule" id="PRU00169"/>
    </source>
</evidence>
<dbReference type="SUPFAM" id="SSF52172">
    <property type="entry name" value="CheY-like"/>
    <property type="match status" value="1"/>
</dbReference>
<dbReference type="SMART" id="SM00448">
    <property type="entry name" value="REC"/>
    <property type="match status" value="1"/>
</dbReference>
<feature type="modified residue" description="4-aspartylphosphate" evidence="1">
    <location>
        <position position="52"/>
    </location>
</feature>
<dbReference type="InterPro" id="IPR001789">
    <property type="entry name" value="Sig_transdc_resp-reg_receiver"/>
</dbReference>
<gene>
    <name evidence="3" type="ORF">ACJIZ3_008431</name>
</gene>
<dbReference type="Gene3D" id="3.40.50.2300">
    <property type="match status" value="1"/>
</dbReference>
<organism evidence="3 4">
    <name type="scientific">Penstemon smallii</name>
    <dbReference type="NCBI Taxonomy" id="265156"/>
    <lineage>
        <taxon>Eukaryota</taxon>
        <taxon>Viridiplantae</taxon>
        <taxon>Streptophyta</taxon>
        <taxon>Embryophyta</taxon>
        <taxon>Tracheophyta</taxon>
        <taxon>Spermatophyta</taxon>
        <taxon>Magnoliopsida</taxon>
        <taxon>eudicotyledons</taxon>
        <taxon>Gunneridae</taxon>
        <taxon>Pentapetalae</taxon>
        <taxon>asterids</taxon>
        <taxon>lamiids</taxon>
        <taxon>Lamiales</taxon>
        <taxon>Plantaginaceae</taxon>
        <taxon>Cheloneae</taxon>
        <taxon>Penstemon</taxon>
    </lineage>
</organism>
<protein>
    <recommendedName>
        <fullName evidence="2">Response regulatory domain-containing protein</fullName>
    </recommendedName>
</protein>
<dbReference type="PANTHER" id="PTHR43228:SF1">
    <property type="entry name" value="TWO-COMPONENT RESPONSE REGULATOR ARR22"/>
    <property type="match status" value="1"/>
</dbReference>
<dbReference type="Proteomes" id="UP001634393">
    <property type="component" value="Unassembled WGS sequence"/>
</dbReference>
<proteinExistence type="predicted"/>
<evidence type="ECO:0000259" key="2">
    <source>
        <dbReference type="PROSITE" id="PS50110"/>
    </source>
</evidence>
<name>A0ABD3TAY7_9LAMI</name>
<dbReference type="CDD" id="cd17546">
    <property type="entry name" value="REC_hyHK_CKI1_RcsC-like"/>
    <property type="match status" value="1"/>
</dbReference>
<keyword evidence="1" id="KW-0597">Phosphoprotein</keyword>
<feature type="domain" description="Response regulatory" evidence="2">
    <location>
        <begin position="2"/>
        <end position="117"/>
    </location>
</feature>
<dbReference type="EMBL" id="JBJXBP010000004">
    <property type="protein sequence ID" value="KAL3833695.1"/>
    <property type="molecule type" value="Genomic_DNA"/>
</dbReference>